<evidence type="ECO:0000256" key="1">
    <source>
        <dbReference type="ARBA" id="ARBA00004196"/>
    </source>
</evidence>
<evidence type="ECO:0000256" key="3">
    <source>
        <dbReference type="ARBA" id="ARBA00022723"/>
    </source>
</evidence>
<evidence type="ECO:0000256" key="5">
    <source>
        <dbReference type="SAM" id="SignalP"/>
    </source>
</evidence>
<evidence type="ECO:0008006" key="8">
    <source>
        <dbReference type="Google" id="ProtNLM"/>
    </source>
</evidence>
<gene>
    <name evidence="6" type="ORF">LUZ63_020497</name>
</gene>
<dbReference type="GO" id="GO:0046872">
    <property type="term" value="F:metal ion binding"/>
    <property type="evidence" value="ECO:0007669"/>
    <property type="project" value="UniProtKB-KW"/>
</dbReference>
<keyword evidence="7" id="KW-1185">Reference proteome</keyword>
<dbReference type="InterPro" id="IPR006127">
    <property type="entry name" value="ZnuA-like"/>
</dbReference>
<dbReference type="Pfam" id="PF01297">
    <property type="entry name" value="ZnuA"/>
    <property type="match status" value="1"/>
</dbReference>
<keyword evidence="3" id="KW-0479">Metal-binding</keyword>
<dbReference type="PANTHER" id="PTHR42953">
    <property type="entry name" value="HIGH-AFFINITY ZINC UPTAKE SYSTEM PROTEIN ZNUA-RELATED"/>
    <property type="match status" value="1"/>
</dbReference>
<accession>A0A9P9Z8B3</accession>
<comment type="subcellular location">
    <subcellularLocation>
        <location evidence="1">Cell envelope</location>
    </subcellularLocation>
</comment>
<dbReference type="EMBL" id="JAMQYH010000041">
    <property type="protein sequence ID" value="KAJ1684204.1"/>
    <property type="molecule type" value="Genomic_DNA"/>
</dbReference>
<dbReference type="AlphaFoldDB" id="A0A9P9Z8B3"/>
<organism evidence="6 7">
    <name type="scientific">Rhynchospora breviuscula</name>
    <dbReference type="NCBI Taxonomy" id="2022672"/>
    <lineage>
        <taxon>Eukaryota</taxon>
        <taxon>Viridiplantae</taxon>
        <taxon>Streptophyta</taxon>
        <taxon>Embryophyta</taxon>
        <taxon>Tracheophyta</taxon>
        <taxon>Spermatophyta</taxon>
        <taxon>Magnoliopsida</taxon>
        <taxon>Liliopsida</taxon>
        <taxon>Poales</taxon>
        <taxon>Cyperaceae</taxon>
        <taxon>Cyperoideae</taxon>
        <taxon>Rhynchosporeae</taxon>
        <taxon>Rhynchospora</taxon>
    </lineage>
</organism>
<dbReference type="InterPro" id="IPR050492">
    <property type="entry name" value="Bact_metal-bind_prot9"/>
</dbReference>
<evidence type="ECO:0000313" key="7">
    <source>
        <dbReference type="Proteomes" id="UP001151287"/>
    </source>
</evidence>
<dbReference type="SUPFAM" id="SSF53807">
    <property type="entry name" value="Helical backbone' metal receptor"/>
    <property type="match status" value="1"/>
</dbReference>
<dbReference type="PROSITE" id="PS51318">
    <property type="entry name" value="TAT"/>
    <property type="match status" value="1"/>
</dbReference>
<dbReference type="OrthoDB" id="10511301at2759"/>
<sequence>MPSMPSMPSTPSARPSTRRPALAALALLATTALSACGSGGDAAADDGTVRVVASTDVWGSVAEQVVGDVKGVEVSSIIDDPSKDPHTYEASTRTQLALSRADVVIENGGGYDDFMGSMLRGTDSGATVLDAVDISGKEAASGGELNEHVWYDLPTAAAVAEKVCEALTKADPDDGAAYDANTKAFTRRLQALERTEAVAKQQHGGEGVAITEPVPGYLLEAMGLENRTPDAFSEAVEEDTDVSPAVLKQTLDLFSGRTVAALVYNEQTSGPQTQAVLKAARSAGVPVVGVTETLPAGEDYLSWMRSNIAAVESALAR</sequence>
<protein>
    <recommendedName>
        <fullName evidence="8">Zinc/manganese transport system substrate-binding protein</fullName>
    </recommendedName>
</protein>
<evidence type="ECO:0000256" key="2">
    <source>
        <dbReference type="ARBA" id="ARBA00022448"/>
    </source>
</evidence>
<reference evidence="6" key="1">
    <citation type="journal article" date="2022" name="Cell">
        <title>Repeat-based holocentromeres influence genome architecture and karyotype evolution.</title>
        <authorList>
            <person name="Hofstatter P.G."/>
            <person name="Thangavel G."/>
            <person name="Lux T."/>
            <person name="Neumann P."/>
            <person name="Vondrak T."/>
            <person name="Novak P."/>
            <person name="Zhang M."/>
            <person name="Costa L."/>
            <person name="Castellani M."/>
            <person name="Scott A."/>
            <person name="Toegelov H."/>
            <person name="Fuchs J."/>
            <person name="Mata-Sucre Y."/>
            <person name="Dias Y."/>
            <person name="Vanzela A.L.L."/>
            <person name="Huettel B."/>
            <person name="Almeida C.C.S."/>
            <person name="Simkova H."/>
            <person name="Souza G."/>
            <person name="Pedrosa-Harand A."/>
            <person name="Macas J."/>
            <person name="Mayer K.F.X."/>
            <person name="Houben A."/>
            <person name="Marques A."/>
        </authorList>
    </citation>
    <scope>NUCLEOTIDE SEQUENCE</scope>
    <source>
        <strain evidence="6">RhyBre1mFocal</strain>
    </source>
</reference>
<proteinExistence type="predicted"/>
<dbReference type="Gene3D" id="3.40.50.1980">
    <property type="entry name" value="Nitrogenase molybdenum iron protein domain"/>
    <property type="match status" value="2"/>
</dbReference>
<feature type="signal peptide" evidence="5">
    <location>
        <begin position="1"/>
        <end position="36"/>
    </location>
</feature>
<dbReference type="Proteomes" id="UP001151287">
    <property type="component" value="Unassembled WGS sequence"/>
</dbReference>
<keyword evidence="2" id="KW-0813">Transport</keyword>
<dbReference type="PANTHER" id="PTHR42953:SF1">
    <property type="entry name" value="METAL-BINDING PROTEIN HI_0362-RELATED"/>
    <property type="match status" value="1"/>
</dbReference>
<evidence type="ECO:0000256" key="4">
    <source>
        <dbReference type="ARBA" id="ARBA00022729"/>
    </source>
</evidence>
<feature type="chain" id="PRO_5040244152" description="Zinc/manganese transport system substrate-binding protein" evidence="5">
    <location>
        <begin position="37"/>
        <end position="317"/>
    </location>
</feature>
<dbReference type="GO" id="GO:0030001">
    <property type="term" value="P:metal ion transport"/>
    <property type="evidence" value="ECO:0007669"/>
    <property type="project" value="InterPro"/>
</dbReference>
<comment type="caution">
    <text evidence="6">The sequence shown here is derived from an EMBL/GenBank/DDBJ whole genome shotgun (WGS) entry which is preliminary data.</text>
</comment>
<dbReference type="InterPro" id="IPR006311">
    <property type="entry name" value="TAT_signal"/>
</dbReference>
<name>A0A9P9Z8B3_9POAL</name>
<keyword evidence="4 5" id="KW-0732">Signal</keyword>
<evidence type="ECO:0000313" key="6">
    <source>
        <dbReference type="EMBL" id="KAJ1684204.1"/>
    </source>
</evidence>